<dbReference type="OrthoDB" id="565210at2"/>
<keyword evidence="4" id="KW-1185">Reference proteome</keyword>
<evidence type="ECO:0000313" key="4">
    <source>
        <dbReference type="Proteomes" id="UP000232003"/>
    </source>
</evidence>
<evidence type="ECO:0000256" key="1">
    <source>
        <dbReference type="ARBA" id="ARBA00009981"/>
    </source>
</evidence>
<dbReference type="AlphaFoldDB" id="A0A2K8SLP5"/>
<organism evidence="3 4">
    <name type="scientific">Nostoc flagelliforme CCNUN1</name>
    <dbReference type="NCBI Taxonomy" id="2038116"/>
    <lineage>
        <taxon>Bacteria</taxon>
        <taxon>Bacillati</taxon>
        <taxon>Cyanobacteriota</taxon>
        <taxon>Cyanophyceae</taxon>
        <taxon>Nostocales</taxon>
        <taxon>Nostocaceae</taxon>
        <taxon>Nostoc</taxon>
    </lineage>
</organism>
<dbReference type="KEGG" id="nfl:COO91_02318"/>
<dbReference type="RefSeq" id="WP_100898349.1">
    <property type="nucleotide sequence ID" value="NZ_CAWNNC010000001.1"/>
</dbReference>
<dbReference type="Pfam" id="PF02604">
    <property type="entry name" value="PhdYeFM_antitox"/>
    <property type="match status" value="1"/>
</dbReference>
<comment type="similarity">
    <text evidence="1 2">Belongs to the phD/YefM antitoxin family.</text>
</comment>
<gene>
    <name evidence="3" type="ORF">COO91_02318</name>
</gene>
<dbReference type="InterPro" id="IPR036165">
    <property type="entry name" value="YefM-like_sf"/>
</dbReference>
<reference evidence="3 4" key="1">
    <citation type="submission" date="2017-11" db="EMBL/GenBank/DDBJ databases">
        <title>Complete genome of a free-living desiccation-tolerant cyanobacterium and its photosynthetic adaptation to extreme terrestrial habitat.</title>
        <authorList>
            <person name="Shang J."/>
        </authorList>
    </citation>
    <scope>NUCLEOTIDE SEQUENCE [LARGE SCALE GENOMIC DNA]</scope>
    <source>
        <strain evidence="3 4">CCNUN1</strain>
    </source>
</reference>
<dbReference type="EMBL" id="CP024785">
    <property type="protein sequence ID" value="AUB36406.1"/>
    <property type="molecule type" value="Genomic_DNA"/>
</dbReference>
<accession>A0A2K8SLP5</accession>
<sequence length="93" mass="10770">MSQQYSIEQVPKNLDKIFQGIEQGESVQITQQGQQVAVILPAAEYQRLLHGKPGFWESVERFRQELMEEGTEIDPDEVWKDVRDKSPGREIIL</sequence>
<protein>
    <recommendedName>
        <fullName evidence="2">Antitoxin</fullName>
    </recommendedName>
</protein>
<dbReference type="SUPFAM" id="SSF143120">
    <property type="entry name" value="YefM-like"/>
    <property type="match status" value="1"/>
</dbReference>
<evidence type="ECO:0000313" key="3">
    <source>
        <dbReference type="EMBL" id="AUB36406.1"/>
    </source>
</evidence>
<dbReference type="InterPro" id="IPR006442">
    <property type="entry name" value="Antitoxin_Phd/YefM"/>
</dbReference>
<proteinExistence type="inferred from homology"/>
<evidence type="ECO:0000256" key="2">
    <source>
        <dbReference type="RuleBase" id="RU362080"/>
    </source>
</evidence>
<dbReference type="Gene3D" id="3.40.1620.10">
    <property type="entry name" value="YefM-like domain"/>
    <property type="match status" value="1"/>
</dbReference>
<name>A0A2K8SLP5_9NOSO</name>
<comment type="function">
    <text evidence="2">Antitoxin component of a type II toxin-antitoxin (TA) system.</text>
</comment>
<dbReference type="Proteomes" id="UP000232003">
    <property type="component" value="Chromosome"/>
</dbReference>